<dbReference type="Pfam" id="PF00005">
    <property type="entry name" value="ABC_tran"/>
    <property type="match status" value="1"/>
</dbReference>
<dbReference type="FunFam" id="3.40.50.300:FF:000056">
    <property type="entry name" value="Cell division ATP-binding protein FtsE"/>
    <property type="match status" value="1"/>
</dbReference>
<comment type="caution">
    <text evidence="12">The sequence shown here is derived from an EMBL/GenBank/DDBJ whole genome shotgun (WGS) entry which is preliminary data.</text>
</comment>
<dbReference type="PROSITE" id="PS00211">
    <property type="entry name" value="ABC_TRANSPORTER_1"/>
    <property type="match status" value="1"/>
</dbReference>
<dbReference type="EMBL" id="JACHFQ010000002">
    <property type="protein sequence ID" value="MBB5225365.1"/>
    <property type="molecule type" value="Genomic_DNA"/>
</dbReference>
<gene>
    <name evidence="12" type="ORF">HNP76_000709</name>
</gene>
<evidence type="ECO:0000256" key="3">
    <source>
        <dbReference type="ARBA" id="ARBA00020019"/>
    </source>
</evidence>
<evidence type="ECO:0000256" key="7">
    <source>
        <dbReference type="ARBA" id="ARBA00022840"/>
    </source>
</evidence>
<evidence type="ECO:0000313" key="13">
    <source>
        <dbReference type="Proteomes" id="UP000518887"/>
    </source>
</evidence>
<dbReference type="GO" id="GO:0005524">
    <property type="term" value="F:ATP binding"/>
    <property type="evidence" value="ECO:0007669"/>
    <property type="project" value="UniProtKB-KW"/>
</dbReference>
<dbReference type="Proteomes" id="UP000518887">
    <property type="component" value="Unassembled WGS sequence"/>
</dbReference>
<keyword evidence="6" id="KW-0547">Nucleotide-binding</keyword>
<dbReference type="PANTHER" id="PTHR43166">
    <property type="entry name" value="AMINO ACID IMPORT ATP-BINDING PROTEIN"/>
    <property type="match status" value="1"/>
</dbReference>
<dbReference type="PROSITE" id="PS50893">
    <property type="entry name" value="ABC_TRANSPORTER_2"/>
    <property type="match status" value="1"/>
</dbReference>
<evidence type="ECO:0000256" key="10">
    <source>
        <dbReference type="ARBA" id="ARBA00023136"/>
    </source>
</evidence>
<protein>
    <recommendedName>
        <fullName evidence="3">Cell division ATP-binding protein FtsE</fullName>
    </recommendedName>
</protein>
<keyword evidence="4" id="KW-0813">Transport</keyword>
<accession>A0A7W8LLH1</accession>
<dbReference type="GO" id="GO:0005886">
    <property type="term" value="C:plasma membrane"/>
    <property type="evidence" value="ECO:0007669"/>
    <property type="project" value="UniProtKB-ARBA"/>
</dbReference>
<dbReference type="GO" id="GO:0006865">
    <property type="term" value="P:amino acid transport"/>
    <property type="evidence" value="ECO:0007669"/>
    <property type="project" value="UniProtKB-KW"/>
</dbReference>
<evidence type="ECO:0000256" key="2">
    <source>
        <dbReference type="ARBA" id="ARBA00005417"/>
    </source>
</evidence>
<comment type="function">
    <text evidence="1">Part of the ABC transporter FtsEX involved in cellular division. Important for assembly or stability of the septal ring.</text>
</comment>
<evidence type="ECO:0000256" key="8">
    <source>
        <dbReference type="ARBA" id="ARBA00022967"/>
    </source>
</evidence>
<dbReference type="PANTHER" id="PTHR43166:SF30">
    <property type="entry name" value="METHIONINE IMPORT ATP-BINDING PROTEIN METN"/>
    <property type="match status" value="1"/>
</dbReference>
<dbReference type="InterPro" id="IPR003593">
    <property type="entry name" value="AAA+_ATPase"/>
</dbReference>
<keyword evidence="9" id="KW-0029">Amino-acid transport</keyword>
<evidence type="ECO:0000256" key="6">
    <source>
        <dbReference type="ARBA" id="ARBA00022741"/>
    </source>
</evidence>
<dbReference type="InterPro" id="IPR041701">
    <property type="entry name" value="MetN_ABC"/>
</dbReference>
<keyword evidence="8" id="KW-1278">Translocase</keyword>
<dbReference type="GO" id="GO:0016887">
    <property type="term" value="F:ATP hydrolysis activity"/>
    <property type="evidence" value="ECO:0007669"/>
    <property type="project" value="InterPro"/>
</dbReference>
<name>A0A7W8LLH1_9SPIR</name>
<dbReference type="InterPro" id="IPR018449">
    <property type="entry name" value="NIL_domain"/>
</dbReference>
<dbReference type="Gene3D" id="3.30.70.260">
    <property type="match status" value="1"/>
</dbReference>
<sequence>MAEDSIIELKNISKTFQTEDGVFTAVDDVSLSVKKGEIFGIIGYSGAGKSTLVRAINLLGRPTSGSVTVRGKDFLSLSARELREERKKIGMIFQHFNLMKSRTVEANVAFPLKKSGLSKTEISERVKELLKLVEIEGKAKDFPSQLSGGQKQRVAIARALANNPDILLCDEATSALDPTTTRSILALLKRLNKELGLTIVIITHQMEVIKEICDKVAVMENGKVVEQGEVFDIFARAKHEVTRRFIRSTSSLTKIEKLIEENSPVVNLGEDEVLVRFTFIEKNVSEPIISAMSRLYEITINIIFADVEIVQDAPIGGTVAIVSGQKPVIDRALGHIAQQGVGVEVLKRGRESVAEGEKTCETSF</sequence>
<evidence type="ECO:0000256" key="1">
    <source>
        <dbReference type="ARBA" id="ARBA00002579"/>
    </source>
</evidence>
<keyword evidence="7 12" id="KW-0067">ATP-binding</keyword>
<dbReference type="InterPro" id="IPR050086">
    <property type="entry name" value="MetN_ABC_transporter-like"/>
</dbReference>
<dbReference type="RefSeq" id="WP_184657579.1">
    <property type="nucleotide sequence ID" value="NZ_CP031518.1"/>
</dbReference>
<proteinExistence type="inferred from homology"/>
<feature type="domain" description="ABC transporter" evidence="11">
    <location>
        <begin position="7"/>
        <end position="246"/>
    </location>
</feature>
<evidence type="ECO:0000256" key="9">
    <source>
        <dbReference type="ARBA" id="ARBA00022970"/>
    </source>
</evidence>
<dbReference type="InterPro" id="IPR017871">
    <property type="entry name" value="ABC_transporter-like_CS"/>
</dbReference>
<dbReference type="SMART" id="SM00930">
    <property type="entry name" value="NIL"/>
    <property type="match status" value="1"/>
</dbReference>
<dbReference type="InterPro" id="IPR045865">
    <property type="entry name" value="ACT-like_dom_sf"/>
</dbReference>
<dbReference type="AlphaFoldDB" id="A0A7W8LLH1"/>
<reference evidence="12 13" key="1">
    <citation type="submission" date="2020-08" db="EMBL/GenBank/DDBJ databases">
        <title>Genomic Encyclopedia of Type Strains, Phase IV (KMG-IV): sequencing the most valuable type-strain genomes for metagenomic binning, comparative biology and taxonomic classification.</title>
        <authorList>
            <person name="Goeker M."/>
        </authorList>
    </citation>
    <scope>NUCLEOTIDE SEQUENCE [LARGE SCALE GENOMIC DNA]</scope>
    <source>
        <strain evidence="12 13">DSM 103462</strain>
    </source>
</reference>
<evidence type="ECO:0000256" key="5">
    <source>
        <dbReference type="ARBA" id="ARBA00022475"/>
    </source>
</evidence>
<dbReference type="SUPFAM" id="SSF55021">
    <property type="entry name" value="ACT-like"/>
    <property type="match status" value="1"/>
</dbReference>
<dbReference type="CDD" id="cd03258">
    <property type="entry name" value="ABC_MetN_methionine_transporter"/>
    <property type="match status" value="1"/>
</dbReference>
<dbReference type="SUPFAM" id="SSF52540">
    <property type="entry name" value="P-loop containing nucleoside triphosphate hydrolases"/>
    <property type="match status" value="1"/>
</dbReference>
<keyword evidence="10" id="KW-0472">Membrane</keyword>
<organism evidence="12 13">
    <name type="scientific">Treponema ruminis</name>
    <dbReference type="NCBI Taxonomy" id="744515"/>
    <lineage>
        <taxon>Bacteria</taxon>
        <taxon>Pseudomonadati</taxon>
        <taxon>Spirochaetota</taxon>
        <taxon>Spirochaetia</taxon>
        <taxon>Spirochaetales</taxon>
        <taxon>Treponemataceae</taxon>
        <taxon>Treponema</taxon>
    </lineage>
</organism>
<evidence type="ECO:0000259" key="11">
    <source>
        <dbReference type="PROSITE" id="PS50893"/>
    </source>
</evidence>
<dbReference type="SMART" id="SM00382">
    <property type="entry name" value="AAA"/>
    <property type="match status" value="1"/>
</dbReference>
<comment type="similarity">
    <text evidence="2">Belongs to the ABC transporter superfamily.</text>
</comment>
<keyword evidence="5" id="KW-1003">Cell membrane</keyword>
<dbReference type="Pfam" id="PF09383">
    <property type="entry name" value="NIL"/>
    <property type="match status" value="1"/>
</dbReference>
<evidence type="ECO:0000313" key="12">
    <source>
        <dbReference type="EMBL" id="MBB5225365.1"/>
    </source>
</evidence>
<evidence type="ECO:0000256" key="4">
    <source>
        <dbReference type="ARBA" id="ARBA00022448"/>
    </source>
</evidence>
<dbReference type="InterPro" id="IPR003439">
    <property type="entry name" value="ABC_transporter-like_ATP-bd"/>
</dbReference>
<keyword evidence="13" id="KW-1185">Reference proteome</keyword>
<dbReference type="InterPro" id="IPR027417">
    <property type="entry name" value="P-loop_NTPase"/>
</dbReference>
<dbReference type="Gene3D" id="3.40.50.300">
    <property type="entry name" value="P-loop containing nucleotide triphosphate hydrolases"/>
    <property type="match status" value="1"/>
</dbReference>